<evidence type="ECO:0000313" key="9">
    <source>
        <dbReference type="Proteomes" id="UP000581135"/>
    </source>
</evidence>
<dbReference type="Pfam" id="PF19112">
    <property type="entry name" value="VanA_C"/>
    <property type="match status" value="1"/>
</dbReference>
<evidence type="ECO:0000256" key="4">
    <source>
        <dbReference type="ARBA" id="ARBA00023004"/>
    </source>
</evidence>
<evidence type="ECO:0000256" key="3">
    <source>
        <dbReference type="ARBA" id="ARBA00023002"/>
    </source>
</evidence>
<gene>
    <name evidence="8" type="ORF">FHR98_002296</name>
</gene>
<organism evidence="8 9">
    <name type="scientific">Limibacillus halophilus</name>
    <dbReference type="NCBI Taxonomy" id="1579333"/>
    <lineage>
        <taxon>Bacteria</taxon>
        <taxon>Pseudomonadati</taxon>
        <taxon>Pseudomonadota</taxon>
        <taxon>Alphaproteobacteria</taxon>
        <taxon>Rhodospirillales</taxon>
        <taxon>Rhodovibrionaceae</taxon>
        <taxon>Limibacillus</taxon>
    </lineage>
</organism>
<dbReference type="SUPFAM" id="SSF55961">
    <property type="entry name" value="Bet v1-like"/>
    <property type="match status" value="1"/>
</dbReference>
<evidence type="ECO:0000313" key="8">
    <source>
        <dbReference type="EMBL" id="MBB3065993.1"/>
    </source>
</evidence>
<dbReference type="InterPro" id="IPR017941">
    <property type="entry name" value="Rieske_2Fe-2S"/>
</dbReference>
<sequence length="368" mass="42431">MTTPPNSISPYQSVKNCWYVVGFSKEFEPEKLTEHKVAGKVMVIWRTKDGGIAALDNRCAHKRFPLSEGRLKEDGTLECAYHGLCYNDKGRCTLIPSQMDQEIPAQAKVNSFPVIEQDGLVWVWPGDPARKDDRKPPRTPELADPDFENIDSGPMRIPANYLLLIENLLDITHFYPLHDGNIGDFENSKIPIKYEEDEVDGNRYVKTIREVRNYNQPPYLQDWFVYDVVDRFHTHQMVSPAFTRVEMRNAPPGELGTDKERGYVLYHFHTPVDEKNHIWWWCVNCKADHKSAGDPTMSTAKRVASMFPDVVAQDHWALEKQQAMFDVPDEGYSELFLKPDKALRRARQIFTQMLREEMVPSEVRGAAE</sequence>
<dbReference type="InterPro" id="IPR036922">
    <property type="entry name" value="Rieske_2Fe-2S_sf"/>
</dbReference>
<proteinExistence type="predicted"/>
<keyword evidence="5" id="KW-0411">Iron-sulfur</keyword>
<evidence type="ECO:0000259" key="7">
    <source>
        <dbReference type="PROSITE" id="PS51296"/>
    </source>
</evidence>
<evidence type="ECO:0000256" key="5">
    <source>
        <dbReference type="ARBA" id="ARBA00023014"/>
    </source>
</evidence>
<dbReference type="SUPFAM" id="SSF50022">
    <property type="entry name" value="ISP domain"/>
    <property type="match status" value="1"/>
</dbReference>
<comment type="caution">
    <text evidence="8">The sequence shown here is derived from an EMBL/GenBank/DDBJ whole genome shotgun (WGS) entry which is preliminary data.</text>
</comment>
<keyword evidence="4" id="KW-0408">Iron</keyword>
<dbReference type="EMBL" id="JACHXA010000006">
    <property type="protein sequence ID" value="MBB3065993.1"/>
    <property type="molecule type" value="Genomic_DNA"/>
</dbReference>
<dbReference type="GO" id="GO:0032259">
    <property type="term" value="P:methylation"/>
    <property type="evidence" value="ECO:0007669"/>
    <property type="project" value="UniProtKB-KW"/>
</dbReference>
<name>A0A839SYH7_9PROT</name>
<keyword evidence="9" id="KW-1185">Reference proteome</keyword>
<feature type="domain" description="Rieske" evidence="7">
    <location>
        <begin position="18"/>
        <end position="123"/>
    </location>
</feature>
<dbReference type="Gene3D" id="2.102.10.10">
    <property type="entry name" value="Rieske [2Fe-2S] iron-sulphur domain"/>
    <property type="match status" value="1"/>
</dbReference>
<dbReference type="PANTHER" id="PTHR21266">
    <property type="entry name" value="IRON-SULFUR DOMAIN CONTAINING PROTEIN"/>
    <property type="match status" value="1"/>
</dbReference>
<keyword evidence="8" id="KW-0489">Methyltransferase</keyword>
<dbReference type="GO" id="GO:0051537">
    <property type="term" value="F:2 iron, 2 sulfur cluster binding"/>
    <property type="evidence" value="ECO:0007669"/>
    <property type="project" value="UniProtKB-KW"/>
</dbReference>
<dbReference type="PROSITE" id="PS51296">
    <property type="entry name" value="RIESKE"/>
    <property type="match status" value="1"/>
</dbReference>
<dbReference type="EC" id="1.14.13.82" evidence="8"/>
<dbReference type="GO" id="GO:0008168">
    <property type="term" value="F:methyltransferase activity"/>
    <property type="evidence" value="ECO:0007669"/>
    <property type="project" value="UniProtKB-KW"/>
</dbReference>
<keyword evidence="8" id="KW-0503">Monooxygenase</keyword>
<dbReference type="RefSeq" id="WP_183416815.1">
    <property type="nucleotide sequence ID" value="NZ_JACHXA010000006.1"/>
</dbReference>
<dbReference type="GO" id="GO:0046872">
    <property type="term" value="F:metal ion binding"/>
    <property type="evidence" value="ECO:0007669"/>
    <property type="project" value="UniProtKB-KW"/>
</dbReference>
<evidence type="ECO:0000256" key="2">
    <source>
        <dbReference type="ARBA" id="ARBA00022723"/>
    </source>
</evidence>
<reference evidence="8 9" key="1">
    <citation type="submission" date="2020-08" db="EMBL/GenBank/DDBJ databases">
        <title>Genomic Encyclopedia of Type Strains, Phase III (KMG-III): the genomes of soil and plant-associated and newly described type strains.</title>
        <authorList>
            <person name="Whitman W."/>
        </authorList>
    </citation>
    <scope>NUCLEOTIDE SEQUENCE [LARGE SCALE GENOMIC DNA]</scope>
    <source>
        <strain evidence="8 9">CECT 8803</strain>
    </source>
</reference>
<keyword evidence="2" id="KW-0479">Metal-binding</keyword>
<protein>
    <submittedName>
        <fullName evidence="8">Vanillate O-demethylase monooxygenase subunit</fullName>
        <ecNumber evidence="8">1.14.13.82</ecNumber>
    </submittedName>
</protein>
<feature type="region of interest" description="Disordered" evidence="6">
    <location>
        <begin position="126"/>
        <end position="149"/>
    </location>
</feature>
<keyword evidence="8" id="KW-0808">Transferase</keyword>
<dbReference type="GO" id="GO:0018489">
    <property type="term" value="F:vanillate monooxygenase activity"/>
    <property type="evidence" value="ECO:0007669"/>
    <property type="project" value="UniProtKB-EC"/>
</dbReference>
<evidence type="ECO:0000256" key="6">
    <source>
        <dbReference type="SAM" id="MobiDB-lite"/>
    </source>
</evidence>
<dbReference type="AlphaFoldDB" id="A0A839SYH7"/>
<dbReference type="InterPro" id="IPR050584">
    <property type="entry name" value="Cholesterol_7-desaturase"/>
</dbReference>
<dbReference type="InterPro" id="IPR044043">
    <property type="entry name" value="VanA_C_cat"/>
</dbReference>
<keyword evidence="3 8" id="KW-0560">Oxidoreductase</keyword>
<evidence type="ECO:0000256" key="1">
    <source>
        <dbReference type="ARBA" id="ARBA00022714"/>
    </source>
</evidence>
<dbReference type="Proteomes" id="UP000581135">
    <property type="component" value="Unassembled WGS sequence"/>
</dbReference>
<dbReference type="PANTHER" id="PTHR21266:SF60">
    <property type="entry name" value="3-KETOSTEROID-9-ALPHA-MONOOXYGENASE, OXYGENASE COMPONENT"/>
    <property type="match status" value="1"/>
</dbReference>
<dbReference type="CDD" id="cd08878">
    <property type="entry name" value="RHO_alpha_C_DMO-like"/>
    <property type="match status" value="1"/>
</dbReference>
<dbReference type="Gene3D" id="3.90.380.10">
    <property type="entry name" value="Naphthalene 1,2-dioxygenase Alpha Subunit, Chain A, domain 1"/>
    <property type="match status" value="1"/>
</dbReference>
<keyword evidence="1" id="KW-0001">2Fe-2S</keyword>
<accession>A0A839SYH7</accession>
<dbReference type="Pfam" id="PF00355">
    <property type="entry name" value="Rieske"/>
    <property type="match status" value="1"/>
</dbReference>
<feature type="compositionally biased region" description="Basic and acidic residues" evidence="6">
    <location>
        <begin position="128"/>
        <end position="138"/>
    </location>
</feature>